<dbReference type="InterPro" id="IPR012341">
    <property type="entry name" value="6hp_glycosidase-like_sf"/>
</dbReference>
<evidence type="ECO:0000256" key="5">
    <source>
        <dbReference type="PROSITE-ProRule" id="PRU10058"/>
    </source>
</evidence>
<evidence type="ECO:0000256" key="6">
    <source>
        <dbReference type="RuleBase" id="RU361167"/>
    </source>
</evidence>
<dbReference type="Gene3D" id="1.50.10.10">
    <property type="match status" value="1"/>
</dbReference>
<sequence length="445" mass="50965">MSTYDRFCEFFISFEPNNDVMILGFGGESHESDQMEKPTFFESRASRAKRAFPQHAKYKASTIKPNNVKQAQLDQSVQDCYDIWKSKYLIRNPAANDQYYVYFNLEGQAEPKNSVSTSESHGHGMLLTAYLAGHDPNARIYYDGLYRFYRAHPSSNNSMLMAWKQVKDANGNIVDAEGSDSATDGDMDIAFSLLLAYNQWGNRGAIQYLNEAKKMIAAILKDDVDQRKWFLKLGDWVNSDTPKYNEATRPSDFMLEHLKAFQIATSNAKWGWVVDKTYSITRQLFNNFSPKTGLLPDFAVNRNSDFAPAPPNFLEGPYDGDYYMNACRTTWRIPLDYLLTGDRRAFTSFTQLNNWIKRRTGSDPGKIRAGYYLNGNDLPTDFNNHLAFVSPFAVSAMISAANQEWLNKLWRHMVNASFDDTDYYGNTIRMLCMLVVSGNWWSPVH</sequence>
<evidence type="ECO:0000256" key="1">
    <source>
        <dbReference type="ARBA" id="ARBA00009209"/>
    </source>
</evidence>
<keyword evidence="2" id="KW-0732">Signal</keyword>
<organism evidence="7 8">
    <name type="scientific">Paenibacillus albus</name>
    <dbReference type="NCBI Taxonomy" id="2495582"/>
    <lineage>
        <taxon>Bacteria</taxon>
        <taxon>Bacillati</taxon>
        <taxon>Bacillota</taxon>
        <taxon>Bacilli</taxon>
        <taxon>Bacillales</taxon>
        <taxon>Paenibacillaceae</taxon>
        <taxon>Paenibacillus</taxon>
    </lineage>
</organism>
<reference evidence="8" key="1">
    <citation type="submission" date="2018-12" db="EMBL/GenBank/DDBJ databases">
        <title>Genome sequence of Peanibacillus sp.</title>
        <authorList>
            <person name="Subramani G."/>
            <person name="Srinivasan S."/>
            <person name="Kim M.K."/>
        </authorList>
    </citation>
    <scope>NUCLEOTIDE SEQUENCE [LARGE SCALE GENOMIC DNA]</scope>
    <source>
        <strain evidence="8">18JY67-1</strain>
    </source>
</reference>
<dbReference type="Pfam" id="PF01270">
    <property type="entry name" value="Glyco_hydro_8"/>
    <property type="match status" value="1"/>
</dbReference>
<dbReference type="RefSeq" id="WP_126017226.1">
    <property type="nucleotide sequence ID" value="NZ_CP034437.1"/>
</dbReference>
<dbReference type="KEGG" id="palb:EJC50_18930"/>
<dbReference type="EMBL" id="CP034437">
    <property type="protein sequence ID" value="AZN41519.1"/>
    <property type="molecule type" value="Genomic_DNA"/>
</dbReference>
<evidence type="ECO:0000313" key="8">
    <source>
        <dbReference type="Proteomes" id="UP000272528"/>
    </source>
</evidence>
<dbReference type="SUPFAM" id="SSF48208">
    <property type="entry name" value="Six-hairpin glycosidases"/>
    <property type="match status" value="1"/>
</dbReference>
<dbReference type="InterPro" id="IPR008928">
    <property type="entry name" value="6-hairpin_glycosidase_sf"/>
</dbReference>
<dbReference type="EC" id="3.2.1.-" evidence="6"/>
<dbReference type="PRINTS" id="PR00735">
    <property type="entry name" value="GLHYDRLASE8"/>
</dbReference>
<gene>
    <name evidence="7" type="ORF">EJC50_18930</name>
</gene>
<evidence type="ECO:0000256" key="3">
    <source>
        <dbReference type="ARBA" id="ARBA00022801"/>
    </source>
</evidence>
<keyword evidence="4 6" id="KW-0326">Glycosidase</keyword>
<dbReference type="AlphaFoldDB" id="A0A3S9A6V2"/>
<keyword evidence="3 6" id="KW-0378">Hydrolase</keyword>
<dbReference type="InterPro" id="IPR019834">
    <property type="entry name" value="Glyco_hydro_8_CS"/>
</dbReference>
<evidence type="ECO:0000313" key="7">
    <source>
        <dbReference type="EMBL" id="AZN41519.1"/>
    </source>
</evidence>
<keyword evidence="6" id="KW-0624">Polysaccharide degradation</keyword>
<evidence type="ECO:0000256" key="2">
    <source>
        <dbReference type="ARBA" id="ARBA00022729"/>
    </source>
</evidence>
<proteinExistence type="inferred from homology"/>
<dbReference type="GO" id="GO:0000272">
    <property type="term" value="P:polysaccharide catabolic process"/>
    <property type="evidence" value="ECO:0007669"/>
    <property type="project" value="UniProtKB-KW"/>
</dbReference>
<accession>A0A3S9A6V2</accession>
<dbReference type="Proteomes" id="UP000272528">
    <property type="component" value="Chromosome"/>
</dbReference>
<keyword evidence="6" id="KW-0119">Carbohydrate metabolism</keyword>
<dbReference type="GO" id="GO:0004553">
    <property type="term" value="F:hydrolase activity, hydrolyzing O-glycosyl compounds"/>
    <property type="evidence" value="ECO:0007669"/>
    <property type="project" value="InterPro"/>
</dbReference>
<protein>
    <recommendedName>
        <fullName evidence="6">Glucanase</fullName>
        <ecNumber evidence="6">3.2.1.-</ecNumber>
    </recommendedName>
</protein>
<evidence type="ECO:0000256" key="4">
    <source>
        <dbReference type="ARBA" id="ARBA00023295"/>
    </source>
</evidence>
<keyword evidence="8" id="KW-1185">Reference proteome</keyword>
<name>A0A3S9A6V2_9BACL</name>
<dbReference type="OrthoDB" id="9803461at2"/>
<dbReference type="PROSITE" id="PS00812">
    <property type="entry name" value="GLYCOSYL_HYDROL_F8"/>
    <property type="match status" value="1"/>
</dbReference>
<feature type="active site" description="Nucleophile" evidence="5">
    <location>
        <position position="184"/>
    </location>
</feature>
<comment type="similarity">
    <text evidence="1 6">Belongs to the glycosyl hydrolase 8 (cellulase D) family.</text>
</comment>
<dbReference type="InterPro" id="IPR002037">
    <property type="entry name" value="Glyco_hydro_8"/>
</dbReference>